<dbReference type="PANTHER" id="PTHR46268">
    <property type="entry name" value="STRESS RESPONSE PROTEIN NHAX"/>
    <property type="match status" value="1"/>
</dbReference>
<dbReference type="CDD" id="cd00293">
    <property type="entry name" value="USP-like"/>
    <property type="match status" value="2"/>
</dbReference>
<feature type="domain" description="UspA" evidence="2">
    <location>
        <begin position="156"/>
        <end position="295"/>
    </location>
</feature>
<dbReference type="RefSeq" id="WP_095509569.1">
    <property type="nucleotide sequence ID" value="NZ_MQWD01000001.1"/>
</dbReference>
<evidence type="ECO:0000313" key="4">
    <source>
        <dbReference type="Proteomes" id="UP000216339"/>
    </source>
</evidence>
<dbReference type="InterPro" id="IPR014729">
    <property type="entry name" value="Rossmann-like_a/b/a_fold"/>
</dbReference>
<feature type="domain" description="UspA" evidence="2">
    <location>
        <begin position="4"/>
        <end position="143"/>
    </location>
</feature>
<evidence type="ECO:0000256" key="1">
    <source>
        <dbReference type="ARBA" id="ARBA00008791"/>
    </source>
</evidence>
<evidence type="ECO:0000259" key="2">
    <source>
        <dbReference type="Pfam" id="PF00582"/>
    </source>
</evidence>
<dbReference type="SUPFAM" id="SSF52402">
    <property type="entry name" value="Adenine nucleotide alpha hydrolases-like"/>
    <property type="match status" value="2"/>
</dbReference>
<comment type="caution">
    <text evidence="3">The sequence shown here is derived from an EMBL/GenBank/DDBJ whole genome shotgun (WGS) entry which is preliminary data.</text>
</comment>
<dbReference type="PANTHER" id="PTHR46268:SF6">
    <property type="entry name" value="UNIVERSAL STRESS PROTEIN UP12"/>
    <property type="match status" value="1"/>
</dbReference>
<evidence type="ECO:0000313" key="3">
    <source>
        <dbReference type="EMBL" id="PAP75928.1"/>
    </source>
</evidence>
<dbReference type="Gene3D" id="3.40.50.620">
    <property type="entry name" value="HUPs"/>
    <property type="match status" value="2"/>
</dbReference>
<comment type="similarity">
    <text evidence="1">Belongs to the universal stress protein A family.</text>
</comment>
<dbReference type="PRINTS" id="PR01438">
    <property type="entry name" value="UNVRSLSTRESS"/>
</dbReference>
<keyword evidence="4" id="KW-1185">Reference proteome</keyword>
<dbReference type="Pfam" id="PF00582">
    <property type="entry name" value="Usp"/>
    <property type="match status" value="2"/>
</dbReference>
<name>A0A271IY88_9BACT</name>
<organism evidence="3 4">
    <name type="scientific">Rubrivirga marina</name>
    <dbReference type="NCBI Taxonomy" id="1196024"/>
    <lineage>
        <taxon>Bacteria</taxon>
        <taxon>Pseudomonadati</taxon>
        <taxon>Rhodothermota</taxon>
        <taxon>Rhodothermia</taxon>
        <taxon>Rhodothermales</taxon>
        <taxon>Rubricoccaceae</taxon>
        <taxon>Rubrivirga</taxon>
    </lineage>
</organism>
<dbReference type="InterPro" id="IPR006015">
    <property type="entry name" value="Universal_stress_UspA"/>
</dbReference>
<dbReference type="AlphaFoldDB" id="A0A271IY88"/>
<gene>
    <name evidence="3" type="ORF">BSZ37_05475</name>
</gene>
<sequence>MLPYQTVVCALDVEPGSARALVRAADLAERSHAALHLFHARPLFRARLAHAGDDTAADPFEATVRDYVNEALGADDAFDVLAPVVHVAHGEAAPDGILRYAAAVGADLVVLGTHGRQGIGHLLLGSVAEEVLRRSTVPVLVVPDRAARTAPGPDAPILVGADFSAHTAEALAHALRVAGAYSAPIALAHVRDAPADTLVDPHARGPMSPPTGLSSREEAHEALRDLIDAHGLGDRVERHVIPGRPAEELAALARRTHAGLLVVGTHGRRGWDRLRLGSVAEGVARHAECPVLVVPTPSLHPPAEAVEVAAEAA</sequence>
<protein>
    <recommendedName>
        <fullName evidence="2">UspA domain-containing protein</fullName>
    </recommendedName>
</protein>
<dbReference type="Proteomes" id="UP000216339">
    <property type="component" value="Unassembled WGS sequence"/>
</dbReference>
<dbReference type="InterPro" id="IPR006016">
    <property type="entry name" value="UspA"/>
</dbReference>
<reference evidence="3 4" key="1">
    <citation type="submission" date="2016-11" db="EMBL/GenBank/DDBJ databases">
        <title>Study of marine rhodopsin-containing bacteria.</title>
        <authorList>
            <person name="Yoshizawa S."/>
            <person name="Kumagai Y."/>
            <person name="Kogure K."/>
        </authorList>
    </citation>
    <scope>NUCLEOTIDE SEQUENCE [LARGE SCALE GENOMIC DNA]</scope>
    <source>
        <strain evidence="3 4">SAORIC-28</strain>
    </source>
</reference>
<accession>A0A271IY88</accession>
<dbReference type="EMBL" id="MQWD01000001">
    <property type="protein sequence ID" value="PAP75928.1"/>
    <property type="molecule type" value="Genomic_DNA"/>
</dbReference>
<proteinExistence type="inferred from homology"/>